<protein>
    <recommendedName>
        <fullName evidence="3">F-box domain-containing protein</fullName>
    </recommendedName>
</protein>
<evidence type="ECO:0000313" key="1">
    <source>
        <dbReference type="EMBL" id="KIM88954.1"/>
    </source>
</evidence>
<dbReference type="HOGENOM" id="CLU_821624_0_0_1"/>
<dbReference type="Proteomes" id="UP000054166">
    <property type="component" value="Unassembled WGS sequence"/>
</dbReference>
<dbReference type="OrthoDB" id="3256525at2759"/>
<dbReference type="AlphaFoldDB" id="A0A0C3GB55"/>
<dbReference type="EMBL" id="KN832976">
    <property type="protein sequence ID" value="KIM88954.1"/>
    <property type="molecule type" value="Genomic_DNA"/>
</dbReference>
<gene>
    <name evidence="1" type="ORF">PILCRDRAFT_3110</name>
</gene>
<accession>A0A0C3GB55</accession>
<proteinExistence type="predicted"/>
<reference evidence="1 2" key="1">
    <citation type="submission" date="2014-04" db="EMBL/GenBank/DDBJ databases">
        <authorList>
            <consortium name="DOE Joint Genome Institute"/>
            <person name="Kuo A."/>
            <person name="Tarkka M."/>
            <person name="Buscot F."/>
            <person name="Kohler A."/>
            <person name="Nagy L.G."/>
            <person name="Floudas D."/>
            <person name="Copeland A."/>
            <person name="Barry K.W."/>
            <person name="Cichocki N."/>
            <person name="Veneault-Fourrey C."/>
            <person name="LaButti K."/>
            <person name="Lindquist E.A."/>
            <person name="Lipzen A."/>
            <person name="Lundell T."/>
            <person name="Morin E."/>
            <person name="Murat C."/>
            <person name="Sun H."/>
            <person name="Tunlid A."/>
            <person name="Henrissat B."/>
            <person name="Grigoriev I.V."/>
            <person name="Hibbett D.S."/>
            <person name="Martin F."/>
            <person name="Nordberg H.P."/>
            <person name="Cantor M.N."/>
            <person name="Hua S.X."/>
        </authorList>
    </citation>
    <scope>NUCLEOTIDE SEQUENCE [LARGE SCALE GENOMIC DNA]</scope>
    <source>
        <strain evidence="1 2">F 1598</strain>
    </source>
</reference>
<reference evidence="2" key="2">
    <citation type="submission" date="2015-01" db="EMBL/GenBank/DDBJ databases">
        <title>Evolutionary Origins and Diversification of the Mycorrhizal Mutualists.</title>
        <authorList>
            <consortium name="DOE Joint Genome Institute"/>
            <consortium name="Mycorrhizal Genomics Consortium"/>
            <person name="Kohler A."/>
            <person name="Kuo A."/>
            <person name="Nagy L.G."/>
            <person name="Floudas D."/>
            <person name="Copeland A."/>
            <person name="Barry K.W."/>
            <person name="Cichocki N."/>
            <person name="Veneault-Fourrey C."/>
            <person name="LaButti K."/>
            <person name="Lindquist E.A."/>
            <person name="Lipzen A."/>
            <person name="Lundell T."/>
            <person name="Morin E."/>
            <person name="Murat C."/>
            <person name="Riley R."/>
            <person name="Ohm R."/>
            <person name="Sun H."/>
            <person name="Tunlid A."/>
            <person name="Henrissat B."/>
            <person name="Grigoriev I.V."/>
            <person name="Hibbett D.S."/>
            <person name="Martin F."/>
        </authorList>
    </citation>
    <scope>NUCLEOTIDE SEQUENCE [LARGE SCALE GENOMIC DNA]</scope>
    <source>
        <strain evidence="2">F 1598</strain>
    </source>
</reference>
<sequence length="338" mass="38073">MSPTDLPPEVWISSDGLYTAKYLPFQAPRSYKMLDASLKTRIADTCGRAGKLRRAGKKGSSSRATVMTNQYLSSVAILKRCPELKILVRPPPESLGTLRFEFCAQGLPLTSLKRLEWWYVNDAARSGVINSLDDVLSGTPNLQYLSIGGELLTGQLRPPPHLPALTTLRLQRINSIFVRQLCRWSPPALVHIVVNNAQRDFALEMLWEDSVLKSKQCILKELNYHIHFTAPPTGTPDIVHPSLNTVRLHGHTNHLTSDDWESFEYHFGLISGPSLPSLKSVILYGEWHTILTDDRFTRIYRLLGARNCDLELPDGTMIRNNLPTLISGKLDLYMVPYN</sequence>
<organism evidence="1 2">
    <name type="scientific">Piloderma croceum (strain F 1598)</name>
    <dbReference type="NCBI Taxonomy" id="765440"/>
    <lineage>
        <taxon>Eukaryota</taxon>
        <taxon>Fungi</taxon>
        <taxon>Dikarya</taxon>
        <taxon>Basidiomycota</taxon>
        <taxon>Agaricomycotina</taxon>
        <taxon>Agaricomycetes</taxon>
        <taxon>Agaricomycetidae</taxon>
        <taxon>Atheliales</taxon>
        <taxon>Atheliaceae</taxon>
        <taxon>Piloderma</taxon>
    </lineage>
</organism>
<name>A0A0C3GB55_PILCF</name>
<dbReference type="InParanoid" id="A0A0C3GB55"/>
<dbReference type="STRING" id="765440.A0A0C3GB55"/>
<evidence type="ECO:0000313" key="2">
    <source>
        <dbReference type="Proteomes" id="UP000054166"/>
    </source>
</evidence>
<keyword evidence="2" id="KW-1185">Reference proteome</keyword>
<evidence type="ECO:0008006" key="3">
    <source>
        <dbReference type="Google" id="ProtNLM"/>
    </source>
</evidence>